<dbReference type="EMBL" id="AQPN01000054">
    <property type="protein sequence ID" value="EOR95349.1"/>
    <property type="molecule type" value="Genomic_DNA"/>
</dbReference>
<dbReference type="eggNOG" id="ENOG5033I53">
    <property type="taxonomic scope" value="Bacteria"/>
</dbReference>
<dbReference type="AlphaFoldDB" id="R9H2A6"/>
<proteinExistence type="predicted"/>
<gene>
    <name evidence="1" type="ORF">ADIARSV_1461</name>
</gene>
<evidence type="ECO:0000313" key="2">
    <source>
        <dbReference type="Proteomes" id="UP000014174"/>
    </source>
</evidence>
<evidence type="ECO:0000313" key="1">
    <source>
        <dbReference type="EMBL" id="EOR95349.1"/>
    </source>
</evidence>
<comment type="caution">
    <text evidence="1">The sequence shown here is derived from an EMBL/GenBank/DDBJ whole genome shotgun (WGS) entry which is preliminary data.</text>
</comment>
<dbReference type="Proteomes" id="UP000014174">
    <property type="component" value="Unassembled WGS sequence"/>
</dbReference>
<organism evidence="1 2">
    <name type="scientific">Arcticibacter svalbardensis MN12-7</name>
    <dbReference type="NCBI Taxonomy" id="1150600"/>
    <lineage>
        <taxon>Bacteria</taxon>
        <taxon>Pseudomonadati</taxon>
        <taxon>Bacteroidota</taxon>
        <taxon>Sphingobacteriia</taxon>
        <taxon>Sphingobacteriales</taxon>
        <taxon>Sphingobacteriaceae</taxon>
        <taxon>Arcticibacter</taxon>
    </lineage>
</organism>
<name>R9H2A6_9SPHI</name>
<sequence length="75" mass="8745">MLEDAAEIGGRLALIKVVRLKPHLKKSESFRIYGRANIERWIEPGLITPRKDGYHSAVWRIDRMEVEPTVKSFRI</sequence>
<reference evidence="1 2" key="1">
    <citation type="journal article" date="2013" name="Genome Announc.">
        <title>Draft Genome Sequence of Arcticibacter svalbardensis Strain MN12-7T, a Member of the Family Sphingobacteriaceae Isolated from an Arctic Soil Sample.</title>
        <authorList>
            <person name="Shivaji S."/>
            <person name="Ara S."/>
            <person name="Prasad S."/>
            <person name="Manasa B.P."/>
            <person name="Begum Z."/>
            <person name="Singh A."/>
            <person name="Kumar Pinnaka A."/>
        </authorList>
    </citation>
    <scope>NUCLEOTIDE SEQUENCE [LARGE SCALE GENOMIC DNA]</scope>
    <source>
        <strain evidence="1 2">MN12-7</strain>
    </source>
</reference>
<keyword evidence="2" id="KW-1185">Reference proteome</keyword>
<protein>
    <submittedName>
        <fullName evidence="1">Uncharacterized protein</fullName>
    </submittedName>
</protein>
<accession>R9H2A6</accession>